<evidence type="ECO:0008006" key="7">
    <source>
        <dbReference type="Google" id="ProtNLM"/>
    </source>
</evidence>
<protein>
    <recommendedName>
        <fullName evidence="7">DNRLRE domain-containing protein</fullName>
    </recommendedName>
</protein>
<dbReference type="Gene3D" id="3.10.350.10">
    <property type="entry name" value="LysM domain"/>
    <property type="match status" value="1"/>
</dbReference>
<name>A0AB36JNT9_9STRE</name>
<evidence type="ECO:0000256" key="2">
    <source>
        <dbReference type="SAM" id="SignalP"/>
    </source>
</evidence>
<evidence type="ECO:0000256" key="1">
    <source>
        <dbReference type="SAM" id="MobiDB-lite"/>
    </source>
</evidence>
<dbReference type="RefSeq" id="WP_135017502.1">
    <property type="nucleotide sequence ID" value="NZ_MSPR01000033.1"/>
</dbReference>
<reference evidence="5 6" key="1">
    <citation type="submission" date="2016-12" db="EMBL/GenBank/DDBJ databases">
        <authorList>
            <person name="Gulvik C.A."/>
        </authorList>
    </citation>
    <scope>NUCLEOTIDE SEQUENCE [LARGE SCALE GENOMIC DNA]</scope>
    <source>
        <strain evidence="3 6">12-5202</strain>
        <strain evidence="4 5">12-5291</strain>
    </source>
</reference>
<feature type="compositionally biased region" description="Polar residues" evidence="1">
    <location>
        <begin position="51"/>
        <end position="72"/>
    </location>
</feature>
<evidence type="ECO:0000313" key="4">
    <source>
        <dbReference type="EMBL" id="ONK26005.1"/>
    </source>
</evidence>
<dbReference type="NCBIfam" id="NF033679">
    <property type="entry name" value="DNRLRE_dom"/>
    <property type="match status" value="1"/>
</dbReference>
<feature type="region of interest" description="Disordered" evidence="1">
    <location>
        <begin position="48"/>
        <end position="78"/>
    </location>
</feature>
<keyword evidence="2" id="KW-0732">Signal</keyword>
<proteinExistence type="predicted"/>
<dbReference type="Proteomes" id="UP000188600">
    <property type="component" value="Unassembled WGS sequence"/>
</dbReference>
<gene>
    <name evidence="3" type="ORF">BVE84_10110</name>
    <name evidence="4" type="ORF">BVE86_08695</name>
</gene>
<dbReference type="CDD" id="cd00118">
    <property type="entry name" value="LysM"/>
    <property type="match status" value="1"/>
</dbReference>
<feature type="non-terminal residue" evidence="4">
    <location>
        <position position="719"/>
    </location>
</feature>
<dbReference type="InterPro" id="IPR018392">
    <property type="entry name" value="LysM"/>
</dbReference>
<comment type="caution">
    <text evidence="4">The sequence shown here is derived from an EMBL/GenBank/DDBJ whole genome shotgun (WGS) entry which is preliminary data.</text>
</comment>
<dbReference type="EMBL" id="MSPR01000033">
    <property type="protein sequence ID" value="ONK25587.1"/>
    <property type="molecule type" value="Genomic_DNA"/>
</dbReference>
<organism evidence="4 5">
    <name type="scientific">Streptococcus azizii</name>
    <dbReference type="NCBI Taxonomy" id="1579424"/>
    <lineage>
        <taxon>Bacteria</taxon>
        <taxon>Bacillati</taxon>
        <taxon>Bacillota</taxon>
        <taxon>Bacilli</taxon>
        <taxon>Lactobacillales</taxon>
        <taxon>Streptococcaceae</taxon>
        <taxon>Streptococcus</taxon>
    </lineage>
</organism>
<dbReference type="EMBL" id="MSPT01000019">
    <property type="protein sequence ID" value="ONK26005.1"/>
    <property type="molecule type" value="Genomic_DNA"/>
</dbReference>
<evidence type="ECO:0000313" key="3">
    <source>
        <dbReference type="EMBL" id="ONK25587.1"/>
    </source>
</evidence>
<feature type="chain" id="PRO_5044223169" description="DNRLRE domain-containing protein" evidence="2">
    <location>
        <begin position="27"/>
        <end position="719"/>
    </location>
</feature>
<dbReference type="SUPFAM" id="SSF54106">
    <property type="entry name" value="LysM domain"/>
    <property type="match status" value="1"/>
</dbReference>
<feature type="signal peptide" evidence="2">
    <location>
        <begin position="1"/>
        <end position="26"/>
    </location>
</feature>
<evidence type="ECO:0000313" key="6">
    <source>
        <dbReference type="Proteomes" id="UP000188946"/>
    </source>
</evidence>
<dbReference type="Proteomes" id="UP000188946">
    <property type="component" value="Unassembled WGS sequence"/>
</dbReference>
<dbReference type="Gene3D" id="2.60.120.970">
    <property type="match status" value="1"/>
</dbReference>
<dbReference type="AlphaFoldDB" id="A0AB36JNT9"/>
<sequence length="719" mass="79792">MKRLHKLMTWFLLAALLISNSPIMYAEEIGQAIEQSQTEHSYKKALEEANRQTVGSENANVESPTPSESSAVPTDDGDALQQPKLVREEGEAEATLKAQYGEPVAVSGQEQLYRVDETHFVTYIGSDIKTYRDQDGVEVPVDLSLYSYHADGKHYYLPKESPVGVVLPSEVKEATPIDVIHKEEKISLYPLDKTYAKATVEENAILYNNVEGKTDVQYTVQSNGVKEEIVLAEWGGKNRFTYGLDAGSYDVSLENHQILVREKGKSKILFVLTAPMMVDSKGATSQDLTLELDKKDGKYQVTVVAGKEWLASPERQYPVRIDPTVTVPRENILNAVTSTVHGRYLGTGYGYVGYLDREMIGLGGRDDVKDIGRARIYFTINYDFKKNIPSEAKIDSATLNLYQYTSPGNQGTQFGAYRLTEAFDIHTLTWDSSVTIGREIAGENAISAKATAAEGYEKMHRFDIRETVNGWVQGLYPNHGLVVAATDEGADGGAFYTTEATPENAGQIGFTPDKAPSITVNWSVPDPVDMNYALGDTTINLRTMVKTDKTGKLQFQGVFADGVTTPGATVTYHLSEPSKDYKGDTPASYSYKYPNTSGFESAFEAGTTKYRDKLSNWQTLVPFTEPTLNTLYTIDAESKKDSQTSGEKKSEPFLIYKVTQYDTLPKIASYYGVPLNQIAYDNRIQDMLLVKNNTLFIRNPRQNATKPYNPPALNDKTKA</sequence>
<keyword evidence="6" id="KW-1185">Reference proteome</keyword>
<accession>A0AB36JNT9</accession>
<evidence type="ECO:0000313" key="5">
    <source>
        <dbReference type="Proteomes" id="UP000188600"/>
    </source>
</evidence>
<dbReference type="InterPro" id="IPR036779">
    <property type="entry name" value="LysM_dom_sf"/>
</dbReference>